<reference evidence="5 6" key="1">
    <citation type="submission" date="2024-02" db="EMBL/GenBank/DDBJ databases">
        <title>First report Erwinia aphidicola in onion in Chile.</title>
        <authorList>
            <person name="Valenzuela M."/>
            <person name="Pena M."/>
            <person name="Dutta B."/>
        </authorList>
    </citation>
    <scope>NUCLEOTIDE SEQUENCE [LARGE SCALE GENOMIC DNA]</scope>
    <source>
        <strain evidence="5 6">QCJ3A</strain>
    </source>
</reference>
<dbReference type="InterPro" id="IPR036271">
    <property type="entry name" value="Tet_transcr_reg_TetR-rel_C_sf"/>
</dbReference>
<dbReference type="Pfam" id="PF17937">
    <property type="entry name" value="TetR_C_28"/>
    <property type="match status" value="1"/>
</dbReference>
<feature type="DNA-binding region" description="H-T-H motif" evidence="2">
    <location>
        <begin position="50"/>
        <end position="69"/>
    </location>
</feature>
<sequence>MKSPQFVSSAGETPTCQRGWHRKKQPEQVRAALIQCAAELAARQGLTGVTVQAVSDAAGVTKGGFFHHFPHKQALLDAVFDAFMAEREQEIDALIAADPHPGGRFTRAYITTAFEEMSQRGENIHIPLSLSMMASPALCQRWNEWLAGRLQQHQLTDSHPLHEVARLATDGAWLSGSLEVHSAVRDAQILKNHLLALTRESEPS</sequence>
<name>A0ABU8DF79_ERWAP</name>
<dbReference type="PRINTS" id="PR00455">
    <property type="entry name" value="HTHTETR"/>
</dbReference>
<comment type="caution">
    <text evidence="5">The sequence shown here is derived from an EMBL/GenBank/DDBJ whole genome shotgun (WGS) entry which is preliminary data.</text>
</comment>
<dbReference type="Pfam" id="PF00440">
    <property type="entry name" value="TetR_N"/>
    <property type="match status" value="1"/>
</dbReference>
<organism evidence="5 6">
    <name type="scientific">Erwinia aphidicola</name>
    <dbReference type="NCBI Taxonomy" id="68334"/>
    <lineage>
        <taxon>Bacteria</taxon>
        <taxon>Pseudomonadati</taxon>
        <taxon>Pseudomonadota</taxon>
        <taxon>Gammaproteobacteria</taxon>
        <taxon>Enterobacterales</taxon>
        <taxon>Erwiniaceae</taxon>
        <taxon>Erwinia</taxon>
    </lineage>
</organism>
<dbReference type="InterPro" id="IPR001647">
    <property type="entry name" value="HTH_TetR"/>
</dbReference>
<dbReference type="PROSITE" id="PS50977">
    <property type="entry name" value="HTH_TETR_2"/>
    <property type="match status" value="1"/>
</dbReference>
<dbReference type="SUPFAM" id="SSF46689">
    <property type="entry name" value="Homeodomain-like"/>
    <property type="match status" value="1"/>
</dbReference>
<keyword evidence="1 2" id="KW-0238">DNA-binding</keyword>
<protein>
    <submittedName>
        <fullName evidence="5">TetR/AcrR family transcriptional regulator</fullName>
    </submittedName>
</protein>
<evidence type="ECO:0000256" key="3">
    <source>
        <dbReference type="SAM" id="MobiDB-lite"/>
    </source>
</evidence>
<evidence type="ECO:0000313" key="5">
    <source>
        <dbReference type="EMBL" id="MEI2681475.1"/>
    </source>
</evidence>
<evidence type="ECO:0000256" key="2">
    <source>
        <dbReference type="PROSITE-ProRule" id="PRU00335"/>
    </source>
</evidence>
<evidence type="ECO:0000259" key="4">
    <source>
        <dbReference type="PROSITE" id="PS50977"/>
    </source>
</evidence>
<accession>A0ABU8DF79</accession>
<dbReference type="SUPFAM" id="SSF48498">
    <property type="entry name" value="Tetracyclin repressor-like, C-terminal domain"/>
    <property type="match status" value="1"/>
</dbReference>
<feature type="domain" description="HTH tetR-type" evidence="4">
    <location>
        <begin position="27"/>
        <end position="87"/>
    </location>
</feature>
<feature type="compositionally biased region" description="Polar residues" evidence="3">
    <location>
        <begin position="1"/>
        <end position="16"/>
    </location>
</feature>
<dbReference type="PANTHER" id="PTHR30055:SF148">
    <property type="entry name" value="TETR-FAMILY TRANSCRIPTIONAL REGULATOR"/>
    <property type="match status" value="1"/>
</dbReference>
<dbReference type="Proteomes" id="UP001306592">
    <property type="component" value="Unassembled WGS sequence"/>
</dbReference>
<dbReference type="RefSeq" id="WP_180276742.1">
    <property type="nucleotide sequence ID" value="NZ_JBANEI010000003.1"/>
</dbReference>
<evidence type="ECO:0000256" key="1">
    <source>
        <dbReference type="ARBA" id="ARBA00023125"/>
    </source>
</evidence>
<dbReference type="Gene3D" id="1.10.357.10">
    <property type="entry name" value="Tetracycline Repressor, domain 2"/>
    <property type="match status" value="1"/>
</dbReference>
<evidence type="ECO:0000313" key="6">
    <source>
        <dbReference type="Proteomes" id="UP001306592"/>
    </source>
</evidence>
<gene>
    <name evidence="5" type="ORF">V8N49_07315</name>
</gene>
<dbReference type="EMBL" id="JBANEI010000003">
    <property type="protein sequence ID" value="MEI2681475.1"/>
    <property type="molecule type" value="Genomic_DNA"/>
</dbReference>
<dbReference type="InterPro" id="IPR041479">
    <property type="entry name" value="TetR_CgmR_C"/>
</dbReference>
<dbReference type="PANTHER" id="PTHR30055">
    <property type="entry name" value="HTH-TYPE TRANSCRIPTIONAL REGULATOR RUTR"/>
    <property type="match status" value="1"/>
</dbReference>
<proteinExistence type="predicted"/>
<dbReference type="InterPro" id="IPR050109">
    <property type="entry name" value="HTH-type_TetR-like_transc_reg"/>
</dbReference>
<dbReference type="InterPro" id="IPR009057">
    <property type="entry name" value="Homeodomain-like_sf"/>
</dbReference>
<keyword evidence="6" id="KW-1185">Reference proteome</keyword>
<feature type="region of interest" description="Disordered" evidence="3">
    <location>
        <begin position="1"/>
        <end position="23"/>
    </location>
</feature>